<name>A0A7W6IC06_9HYPH</name>
<evidence type="ECO:0000313" key="8">
    <source>
        <dbReference type="EMBL" id="MBB4038644.1"/>
    </source>
</evidence>
<dbReference type="InterPro" id="IPR001343">
    <property type="entry name" value="Hemolysn_Ca-bd"/>
</dbReference>
<accession>A0A7W6IC06</accession>
<dbReference type="Pfam" id="PF00353">
    <property type="entry name" value="HemolysinCabind"/>
    <property type="match status" value="9"/>
</dbReference>
<evidence type="ECO:0000256" key="7">
    <source>
        <dbReference type="ARBA" id="ARBA00023136"/>
    </source>
</evidence>
<dbReference type="GO" id="GO:0005509">
    <property type="term" value="F:calcium ion binding"/>
    <property type="evidence" value="ECO:0007669"/>
    <property type="project" value="InterPro"/>
</dbReference>
<evidence type="ECO:0000256" key="4">
    <source>
        <dbReference type="ARBA" id="ARBA00022656"/>
    </source>
</evidence>
<organism evidence="8 9">
    <name type="scientific">Microvirga flocculans</name>
    <dbReference type="NCBI Taxonomy" id="217168"/>
    <lineage>
        <taxon>Bacteria</taxon>
        <taxon>Pseudomonadati</taxon>
        <taxon>Pseudomonadota</taxon>
        <taxon>Alphaproteobacteria</taxon>
        <taxon>Hyphomicrobiales</taxon>
        <taxon>Methylobacteriaceae</taxon>
        <taxon>Microvirga</taxon>
    </lineage>
</organism>
<dbReference type="Proteomes" id="UP000519439">
    <property type="component" value="Unassembled WGS sequence"/>
</dbReference>
<dbReference type="PANTHER" id="PTHR38340">
    <property type="entry name" value="S-LAYER PROTEIN"/>
    <property type="match status" value="1"/>
</dbReference>
<dbReference type="InterPro" id="IPR018511">
    <property type="entry name" value="Hemolysin-typ_Ca-bd_CS"/>
</dbReference>
<keyword evidence="5" id="KW-0677">Repeat</keyword>
<dbReference type="GO" id="GO:0005576">
    <property type="term" value="C:extracellular region"/>
    <property type="evidence" value="ECO:0007669"/>
    <property type="project" value="UniProtKB-SubCell"/>
</dbReference>
<comment type="subcellular location">
    <subcellularLocation>
        <location evidence="1">Membrane</location>
    </subcellularLocation>
    <subcellularLocation>
        <location evidence="2">Secreted</location>
    </subcellularLocation>
</comment>
<dbReference type="InterPro" id="IPR050557">
    <property type="entry name" value="RTX_toxin/Mannuronan_C5-epim"/>
</dbReference>
<evidence type="ECO:0000256" key="5">
    <source>
        <dbReference type="ARBA" id="ARBA00022737"/>
    </source>
</evidence>
<dbReference type="PROSITE" id="PS00330">
    <property type="entry name" value="HEMOLYSIN_CALCIUM"/>
    <property type="match status" value="7"/>
</dbReference>
<keyword evidence="6" id="KW-0843">Virulence</keyword>
<dbReference type="AlphaFoldDB" id="A0A7W6IC06"/>
<dbReference type="PRINTS" id="PR00313">
    <property type="entry name" value="CABNDNGRPT"/>
</dbReference>
<dbReference type="InterPro" id="IPR003995">
    <property type="entry name" value="RTX_toxin_determinant-A"/>
</dbReference>
<evidence type="ECO:0000256" key="1">
    <source>
        <dbReference type="ARBA" id="ARBA00004370"/>
    </source>
</evidence>
<keyword evidence="4" id="KW-0800">Toxin</keyword>
<dbReference type="RefSeq" id="WP_027314561.1">
    <property type="nucleotide sequence ID" value="NZ_JACIDC010000001.1"/>
</dbReference>
<evidence type="ECO:0000256" key="3">
    <source>
        <dbReference type="ARBA" id="ARBA00022525"/>
    </source>
</evidence>
<dbReference type="PANTHER" id="PTHR38340:SF1">
    <property type="entry name" value="S-LAYER PROTEIN"/>
    <property type="match status" value="1"/>
</dbReference>
<sequence length="1132" mass="115958">MAIEKWGNARTVSVGVKSSYEGTVTSLPNGGYVVVWDADTITCVQVYDGLGNPVGPRRDIPSTVGNPRKAQVTALDDGSFIVAWSGASSAIQAQKFSITGVPDASGPVLIAGTENSHTNDFPSVASWGTDKWVAVWADSDNSTGNPPDNIQFLRQGGTKFSIATAAGVTDPDVVELADGRHVVTWEESGRIKVAIVNANNTVQPLADALGGSSANGREPTISALSTGGFVVSWRDSGDRKFSTQVYNSNGTQVAAGSMLKQGEYVQYPPEVVGLTKGGFEGGYAVVSVDWIGKDNGDIYLRLVKADGTVVGPKLINDGTLQAGSQWLSSVTELPDGRISIAWDSGGTIYNQIIDAREKAVTVEGSTWDDTYVGTNIADQTDILKGRAGNDALYGGTGDDVLNGGIGADRLDGGANFDWASYVNATTGVQASLVDPKQNTGEAQGDSYISIEGIEGSDFDDRLTGLNSGSALSGRWGNDTLNGGAGVDTLNGGIGNDWLYGGAGADNLHGGDGDPSSASYVNAQAFVGDTASYQGASSGVRANLGNASENKGDAAGDSYVSIENLVGSEFADVLTGDANANWIATVDGDDLVYGLAGNDLFWGQGGNDTLVGGAGADTLDGGAGFNYASYADSAAGVVVNGLNPSLNTGDAVGDVFVSIQGLIGSKFNDTLSGFDNSIALWGGDGADKLTGGEGSDTLDGGSGADSLNGGGGIDFVSYQSSGTGVTIVLPKNGDGTVGEDIFTNIEGLIGSNFNDVLTGNTSSNELRGMDGNDILVGVGSSSGTSDTLNGGSGIDTVDYSAATTAVTVNLATGKGSGSNTAGDVYVGIENVIGSQFGDTFVGNGATNAFYGGKGDDIYYVSAGDVVVEGASEGNDTVVTDANYALGANLESLTGTGGGALILTGNALSNTITGNAAGNWIDGGEGADTMIGGAGDDFYVIDNAGDVIIDTEGNNKVLLKTAYDLSKLPSSVIVSIADGINIPITGTNGANVLRGNAAANIMKGQGGNDTLYGLAGNDRLYGGSGKDVFVFDTRLNKSTNVDKIYDFKSRDDSFWLDNAIFTKLGKGTPTKPAKIKSGMFYEGTKAHDKDDRIIYDKKTGNLYYDADGTGRSAQVKFATLSNKEKLYYHDFLVI</sequence>
<reference evidence="8 9" key="1">
    <citation type="submission" date="2020-08" db="EMBL/GenBank/DDBJ databases">
        <title>Genomic Encyclopedia of Type Strains, Phase IV (KMG-IV): sequencing the most valuable type-strain genomes for metagenomic binning, comparative biology and taxonomic classification.</title>
        <authorList>
            <person name="Goeker M."/>
        </authorList>
    </citation>
    <scope>NUCLEOTIDE SEQUENCE [LARGE SCALE GENOMIC DNA]</scope>
    <source>
        <strain evidence="8 9">DSM 15743</strain>
    </source>
</reference>
<dbReference type="EMBL" id="JACIDC010000001">
    <property type="protein sequence ID" value="MBB4038644.1"/>
    <property type="molecule type" value="Genomic_DNA"/>
</dbReference>
<dbReference type="InterPro" id="IPR011049">
    <property type="entry name" value="Serralysin-like_metalloprot_C"/>
</dbReference>
<dbReference type="Gene3D" id="2.150.10.10">
    <property type="entry name" value="Serralysin-like metalloprotease, C-terminal"/>
    <property type="match status" value="8"/>
</dbReference>
<evidence type="ECO:0000256" key="2">
    <source>
        <dbReference type="ARBA" id="ARBA00004613"/>
    </source>
</evidence>
<evidence type="ECO:0000313" key="9">
    <source>
        <dbReference type="Proteomes" id="UP000519439"/>
    </source>
</evidence>
<keyword evidence="3" id="KW-0964">Secreted</keyword>
<gene>
    <name evidence="8" type="ORF">GGR34_000273</name>
</gene>
<proteinExistence type="predicted"/>
<evidence type="ECO:0000256" key="6">
    <source>
        <dbReference type="ARBA" id="ARBA00023026"/>
    </source>
</evidence>
<keyword evidence="7" id="KW-0472">Membrane</keyword>
<dbReference type="GO" id="GO:0090729">
    <property type="term" value="F:toxin activity"/>
    <property type="evidence" value="ECO:0007669"/>
    <property type="project" value="UniProtKB-KW"/>
</dbReference>
<keyword evidence="9" id="KW-1185">Reference proteome</keyword>
<dbReference type="GO" id="GO:0016020">
    <property type="term" value="C:membrane"/>
    <property type="evidence" value="ECO:0007669"/>
    <property type="project" value="UniProtKB-SubCell"/>
</dbReference>
<comment type="caution">
    <text evidence="8">The sequence shown here is derived from an EMBL/GenBank/DDBJ whole genome shotgun (WGS) entry which is preliminary data.</text>
</comment>
<protein>
    <submittedName>
        <fullName evidence="8">Ca2+-binding RTX toxin-like protein</fullName>
    </submittedName>
</protein>
<dbReference type="SUPFAM" id="SSF51120">
    <property type="entry name" value="beta-Roll"/>
    <property type="match status" value="6"/>
</dbReference>
<dbReference type="PRINTS" id="PR01488">
    <property type="entry name" value="RTXTOXINA"/>
</dbReference>